<keyword evidence="2" id="KW-0238">DNA-binding</keyword>
<reference evidence="5" key="1">
    <citation type="submission" date="2018-06" db="EMBL/GenBank/DDBJ databases">
        <authorList>
            <person name="Zhirakovskaya E."/>
        </authorList>
    </citation>
    <scope>NUCLEOTIDE SEQUENCE</scope>
</reference>
<feature type="domain" description="HTH arsR-type" evidence="4">
    <location>
        <begin position="1"/>
        <end position="91"/>
    </location>
</feature>
<dbReference type="NCBIfam" id="NF033788">
    <property type="entry name" value="HTH_metalloreg"/>
    <property type="match status" value="1"/>
</dbReference>
<dbReference type="PANTHER" id="PTHR33154">
    <property type="entry name" value="TRANSCRIPTIONAL REGULATOR, ARSR FAMILY"/>
    <property type="match status" value="1"/>
</dbReference>
<sequence>MTIHANTFFSALANEVRLRCLVLLQNQGELCVCELTHALDLSQPMISRHLALLRDSGLVADRREGQWIYYQINPFLPDWMHDILKTTAQANVRQAPFAANKRALCDMPNRPGAACCA</sequence>
<gene>
    <name evidence="5" type="ORF">MNBD_GAMMA21-1822</name>
</gene>
<evidence type="ECO:0000259" key="4">
    <source>
        <dbReference type="PROSITE" id="PS50987"/>
    </source>
</evidence>
<dbReference type="NCBIfam" id="NF007528">
    <property type="entry name" value="PRK10141.1"/>
    <property type="match status" value="1"/>
</dbReference>
<keyword evidence="1" id="KW-0805">Transcription regulation</keyword>
<dbReference type="InterPro" id="IPR036388">
    <property type="entry name" value="WH-like_DNA-bd_sf"/>
</dbReference>
<dbReference type="SUPFAM" id="SSF46785">
    <property type="entry name" value="Winged helix' DNA-binding domain"/>
    <property type="match status" value="1"/>
</dbReference>
<evidence type="ECO:0000256" key="3">
    <source>
        <dbReference type="ARBA" id="ARBA00023163"/>
    </source>
</evidence>
<dbReference type="InterPro" id="IPR011991">
    <property type="entry name" value="ArsR-like_HTH"/>
</dbReference>
<proteinExistence type="predicted"/>
<dbReference type="PANTHER" id="PTHR33154:SF18">
    <property type="entry name" value="ARSENICAL RESISTANCE OPERON REPRESSOR"/>
    <property type="match status" value="1"/>
</dbReference>
<dbReference type="SMART" id="SM00418">
    <property type="entry name" value="HTH_ARSR"/>
    <property type="match status" value="1"/>
</dbReference>
<dbReference type="PRINTS" id="PR00778">
    <property type="entry name" value="HTHARSR"/>
</dbReference>
<dbReference type="FunFam" id="1.10.10.10:FF:000279">
    <property type="entry name" value="Transcriptional regulator, ArsR family"/>
    <property type="match status" value="1"/>
</dbReference>
<dbReference type="AlphaFoldDB" id="A0A3B1AAJ1"/>
<organism evidence="5">
    <name type="scientific">hydrothermal vent metagenome</name>
    <dbReference type="NCBI Taxonomy" id="652676"/>
    <lineage>
        <taxon>unclassified sequences</taxon>
        <taxon>metagenomes</taxon>
        <taxon>ecological metagenomes</taxon>
    </lineage>
</organism>
<dbReference type="PROSITE" id="PS50987">
    <property type="entry name" value="HTH_ARSR_2"/>
    <property type="match status" value="1"/>
</dbReference>
<name>A0A3B1AAJ1_9ZZZZ</name>
<evidence type="ECO:0000313" key="5">
    <source>
        <dbReference type="EMBL" id="VAW90744.1"/>
    </source>
</evidence>
<dbReference type="CDD" id="cd00090">
    <property type="entry name" value="HTH_ARSR"/>
    <property type="match status" value="1"/>
</dbReference>
<dbReference type="InterPro" id="IPR036390">
    <property type="entry name" value="WH_DNA-bd_sf"/>
</dbReference>
<dbReference type="GO" id="GO:0003677">
    <property type="term" value="F:DNA binding"/>
    <property type="evidence" value="ECO:0007669"/>
    <property type="project" value="UniProtKB-KW"/>
</dbReference>
<accession>A0A3B1AAJ1</accession>
<dbReference type="GO" id="GO:0003700">
    <property type="term" value="F:DNA-binding transcription factor activity"/>
    <property type="evidence" value="ECO:0007669"/>
    <property type="project" value="InterPro"/>
</dbReference>
<evidence type="ECO:0000256" key="2">
    <source>
        <dbReference type="ARBA" id="ARBA00023125"/>
    </source>
</evidence>
<keyword evidence="3" id="KW-0804">Transcription</keyword>
<protein>
    <submittedName>
        <fullName evidence="5">Arsenical resistance operon repressor</fullName>
    </submittedName>
</protein>
<dbReference type="Gene3D" id="1.10.10.10">
    <property type="entry name" value="Winged helix-like DNA-binding domain superfamily/Winged helix DNA-binding domain"/>
    <property type="match status" value="1"/>
</dbReference>
<dbReference type="InterPro" id="IPR051081">
    <property type="entry name" value="HTH_MetalResp_TranReg"/>
</dbReference>
<dbReference type="InterPro" id="IPR001845">
    <property type="entry name" value="HTH_ArsR_DNA-bd_dom"/>
</dbReference>
<evidence type="ECO:0000256" key="1">
    <source>
        <dbReference type="ARBA" id="ARBA00023015"/>
    </source>
</evidence>
<dbReference type="EMBL" id="UOFR01000003">
    <property type="protein sequence ID" value="VAW90744.1"/>
    <property type="molecule type" value="Genomic_DNA"/>
</dbReference>
<dbReference type="Pfam" id="PF01022">
    <property type="entry name" value="HTH_5"/>
    <property type="match status" value="1"/>
</dbReference>